<comment type="caution">
    <text evidence="11">The sequence shown here is derived from an EMBL/GenBank/DDBJ whole genome shotgun (WGS) entry which is preliminary data.</text>
</comment>
<reference evidence="11 12" key="1">
    <citation type="submission" date="2020-07" db="EMBL/GenBank/DDBJ databases">
        <title>Thermogemmata thermophila gen. nov., sp. nov., a novel moderate thermophilic planctomycete from a Kamchatka hot spring.</title>
        <authorList>
            <person name="Elcheninov A.G."/>
            <person name="Podosokorskaya O.A."/>
            <person name="Kovaleva O.L."/>
            <person name="Novikov A."/>
            <person name="Bonch-Osmolovskaya E.A."/>
            <person name="Toshchakov S.V."/>
            <person name="Kublanov I.V."/>
        </authorList>
    </citation>
    <scope>NUCLEOTIDE SEQUENCE [LARGE SCALE GENOMIC DNA]</scope>
    <source>
        <strain evidence="11 12">2918</strain>
    </source>
</reference>
<feature type="transmembrane region" description="Helical" evidence="10">
    <location>
        <begin position="84"/>
        <end position="103"/>
    </location>
</feature>
<keyword evidence="6 10" id="KW-0472">Membrane</keyword>
<evidence type="ECO:0000256" key="5">
    <source>
        <dbReference type="ARBA" id="ARBA00022989"/>
    </source>
</evidence>
<dbReference type="PANTHER" id="PTHR30561:SF0">
    <property type="entry name" value="GUANIDINIUM EXPORTER"/>
    <property type="match status" value="1"/>
</dbReference>
<evidence type="ECO:0000256" key="9">
    <source>
        <dbReference type="RuleBase" id="RU003942"/>
    </source>
</evidence>
<evidence type="ECO:0000256" key="3">
    <source>
        <dbReference type="ARBA" id="ARBA00022475"/>
    </source>
</evidence>
<evidence type="ECO:0000256" key="8">
    <source>
        <dbReference type="ARBA" id="ARBA00039168"/>
    </source>
</evidence>
<dbReference type="FunFam" id="1.10.3730.20:FF:000001">
    <property type="entry name" value="Quaternary ammonium compound resistance transporter SugE"/>
    <property type="match status" value="1"/>
</dbReference>
<proteinExistence type="inferred from homology"/>
<dbReference type="PANTHER" id="PTHR30561">
    <property type="entry name" value="SMR FAMILY PROTON-DEPENDENT DRUG EFFLUX TRANSPORTER SUGE"/>
    <property type="match status" value="1"/>
</dbReference>
<dbReference type="Gene3D" id="1.10.3730.20">
    <property type="match status" value="1"/>
</dbReference>
<keyword evidence="3" id="KW-1003">Cell membrane</keyword>
<evidence type="ECO:0000256" key="6">
    <source>
        <dbReference type="ARBA" id="ARBA00023136"/>
    </source>
</evidence>
<dbReference type="RefSeq" id="WP_194536709.1">
    <property type="nucleotide sequence ID" value="NZ_JACEFB010000002.1"/>
</dbReference>
<evidence type="ECO:0000256" key="10">
    <source>
        <dbReference type="SAM" id="Phobius"/>
    </source>
</evidence>
<sequence length="106" mass="11453">MPWLLLILAGLFECGFTTCLKLSEGLTRPFWSAAFLVLSVISFGLLTLAAQTIPLGTAYAVWTGIGAFGTALIGILWFGDPVTFWRIVFLSGLIICLIGLKWASPD</sequence>
<dbReference type="SUPFAM" id="SSF103481">
    <property type="entry name" value="Multidrug resistance efflux transporter EmrE"/>
    <property type="match status" value="1"/>
</dbReference>
<organism evidence="11 12">
    <name type="scientific">Thermogemmata fonticola</name>
    <dbReference type="NCBI Taxonomy" id="2755323"/>
    <lineage>
        <taxon>Bacteria</taxon>
        <taxon>Pseudomonadati</taxon>
        <taxon>Planctomycetota</taxon>
        <taxon>Planctomycetia</taxon>
        <taxon>Gemmatales</taxon>
        <taxon>Gemmataceae</taxon>
        <taxon>Thermogemmata</taxon>
    </lineage>
</organism>
<keyword evidence="4 9" id="KW-0812">Transmembrane</keyword>
<dbReference type="Pfam" id="PF00893">
    <property type="entry name" value="Multi_Drug_Res"/>
    <property type="match status" value="1"/>
</dbReference>
<keyword evidence="5 10" id="KW-1133">Transmembrane helix</keyword>
<name>A0A7V8VC19_9BACT</name>
<comment type="similarity">
    <text evidence="7">Belongs to the drug/metabolite transporter (DMT) superfamily. Small multidrug resistance (SMR) (TC 2.A.7.1) family. Gdx/SugE subfamily.</text>
</comment>
<dbReference type="GO" id="GO:1990961">
    <property type="term" value="P:xenobiotic detoxification by transmembrane export across the plasma membrane"/>
    <property type="evidence" value="ECO:0007669"/>
    <property type="project" value="UniProtKB-ARBA"/>
</dbReference>
<feature type="transmembrane region" description="Helical" evidence="10">
    <location>
        <begin position="29"/>
        <end position="50"/>
    </location>
</feature>
<keyword evidence="2" id="KW-0813">Transport</keyword>
<dbReference type="EMBL" id="JACEFB010000002">
    <property type="protein sequence ID" value="MBA2225269.1"/>
    <property type="molecule type" value="Genomic_DNA"/>
</dbReference>
<evidence type="ECO:0000313" key="11">
    <source>
        <dbReference type="EMBL" id="MBA2225269.1"/>
    </source>
</evidence>
<dbReference type="GO" id="GO:0022857">
    <property type="term" value="F:transmembrane transporter activity"/>
    <property type="evidence" value="ECO:0007669"/>
    <property type="project" value="InterPro"/>
</dbReference>
<evidence type="ECO:0000256" key="2">
    <source>
        <dbReference type="ARBA" id="ARBA00022448"/>
    </source>
</evidence>
<dbReference type="InterPro" id="IPR000390">
    <property type="entry name" value="Small_drug/metabolite_transptr"/>
</dbReference>
<keyword evidence="12" id="KW-1185">Reference proteome</keyword>
<protein>
    <recommendedName>
        <fullName evidence="8">Guanidinium exporter</fullName>
    </recommendedName>
</protein>
<gene>
    <name evidence="11" type="ORF">H0921_03730</name>
</gene>
<dbReference type="Proteomes" id="UP000542342">
    <property type="component" value="Unassembled WGS sequence"/>
</dbReference>
<evidence type="ECO:0000256" key="7">
    <source>
        <dbReference type="ARBA" id="ARBA00038151"/>
    </source>
</evidence>
<feature type="transmembrane region" description="Helical" evidence="10">
    <location>
        <begin position="57"/>
        <end position="78"/>
    </location>
</feature>
<dbReference type="GO" id="GO:0005886">
    <property type="term" value="C:plasma membrane"/>
    <property type="evidence" value="ECO:0007669"/>
    <property type="project" value="UniProtKB-SubCell"/>
</dbReference>
<dbReference type="InterPro" id="IPR045324">
    <property type="entry name" value="Small_multidrug_res"/>
</dbReference>
<dbReference type="InterPro" id="IPR037185">
    <property type="entry name" value="EmrE-like"/>
</dbReference>
<evidence type="ECO:0000256" key="4">
    <source>
        <dbReference type="ARBA" id="ARBA00022692"/>
    </source>
</evidence>
<evidence type="ECO:0000313" key="12">
    <source>
        <dbReference type="Proteomes" id="UP000542342"/>
    </source>
</evidence>
<accession>A0A7V8VC19</accession>
<evidence type="ECO:0000256" key="1">
    <source>
        <dbReference type="ARBA" id="ARBA00004651"/>
    </source>
</evidence>
<comment type="subcellular location">
    <subcellularLocation>
        <location evidence="1 9">Cell membrane</location>
        <topology evidence="1 9">Multi-pass membrane protein</topology>
    </subcellularLocation>
</comment>
<dbReference type="AlphaFoldDB" id="A0A7V8VC19"/>